<dbReference type="CDD" id="cd00130">
    <property type="entry name" value="PAS"/>
    <property type="match status" value="1"/>
</dbReference>
<dbReference type="PRINTS" id="PR00344">
    <property type="entry name" value="BCTRLSENSOR"/>
</dbReference>
<dbReference type="Pfam" id="PF00989">
    <property type="entry name" value="PAS"/>
    <property type="match status" value="1"/>
</dbReference>
<evidence type="ECO:0000259" key="9">
    <source>
        <dbReference type="PROSITE" id="PS50109"/>
    </source>
</evidence>
<dbReference type="InterPro" id="IPR036097">
    <property type="entry name" value="HisK_dim/P_sf"/>
</dbReference>
<dbReference type="PANTHER" id="PTHR43065">
    <property type="entry name" value="SENSOR HISTIDINE KINASE"/>
    <property type="match status" value="1"/>
</dbReference>
<gene>
    <name evidence="10" type="ORF">RFM27_01340</name>
</gene>
<dbReference type="SMART" id="SM00387">
    <property type="entry name" value="HATPase_c"/>
    <property type="match status" value="1"/>
</dbReference>
<dbReference type="InterPro" id="IPR003661">
    <property type="entry name" value="HisK_dim/P_dom"/>
</dbReference>
<evidence type="ECO:0000256" key="8">
    <source>
        <dbReference type="ARBA" id="ARBA00023012"/>
    </source>
</evidence>
<dbReference type="Gene3D" id="3.30.450.20">
    <property type="entry name" value="PAS domain"/>
    <property type="match status" value="1"/>
</dbReference>
<dbReference type="SMART" id="SM00388">
    <property type="entry name" value="HisKA"/>
    <property type="match status" value="1"/>
</dbReference>
<keyword evidence="11" id="KW-1185">Reference proteome</keyword>
<keyword evidence="6" id="KW-0418">Kinase</keyword>
<keyword evidence="3" id="KW-0597">Phosphoprotein</keyword>
<dbReference type="InterPro" id="IPR003594">
    <property type="entry name" value="HATPase_dom"/>
</dbReference>
<dbReference type="Pfam" id="PF02518">
    <property type="entry name" value="HATPase_c"/>
    <property type="match status" value="1"/>
</dbReference>
<sequence>MTASVPQAADMADAANIVLNTIRRPVIMVDPDGFITFANADAEDFFRSSATMLARNTLSKLVPFGSPLLTLVDQVRERRAPVNEYRVDISSPRLGIEKMVDLYVAPVTEFPGSVVVMFQERSMADKIDRQMTHRGAARSVTGLAAMLAHEIKNPLSGIRGAAQLLELSASDEDRALTRLITDETDRIVSLVDRMEVFSDERPIERFPVNIHVVLDHVKAIAKNGFAKKIKILEEYDPSLPPVFANRDQLIQVFLNLVKNAAEAIGADPQGEIVLSTAFRPGIRVSVPGTQDRVSLPLEFCVHDNGPGVSEDILPILFDPFITTKPNGSGLGLALVAKIVGEHGGIIECDATPRGTTFRVLMPAWKETSPGAGDEAEGDRK</sequence>
<evidence type="ECO:0000256" key="1">
    <source>
        <dbReference type="ARBA" id="ARBA00000085"/>
    </source>
</evidence>
<dbReference type="PANTHER" id="PTHR43065:SF10">
    <property type="entry name" value="PEROXIDE STRESS-ACTIVATED HISTIDINE KINASE MAK3"/>
    <property type="match status" value="1"/>
</dbReference>
<dbReference type="SUPFAM" id="SSF55874">
    <property type="entry name" value="ATPase domain of HSP90 chaperone/DNA topoisomerase II/histidine kinase"/>
    <property type="match status" value="1"/>
</dbReference>
<dbReference type="InterPro" id="IPR000014">
    <property type="entry name" value="PAS"/>
</dbReference>
<reference evidence="10 11" key="1">
    <citation type="submission" date="2023-08" db="EMBL/GenBank/DDBJ databases">
        <title>Implementing the SeqCode for naming new Mesorhizobium species isolated from Vachellia karroo root nodules.</title>
        <authorList>
            <person name="Van Lill M."/>
        </authorList>
    </citation>
    <scope>NUCLEOTIDE SEQUENCE [LARGE SCALE GENOMIC DNA]</scope>
    <source>
        <strain evidence="10 11">VK23A</strain>
    </source>
</reference>
<dbReference type="EMBL" id="JAVIIZ010000001">
    <property type="protein sequence ID" value="MDX8470718.1"/>
    <property type="molecule type" value="Genomic_DNA"/>
</dbReference>
<dbReference type="InterPro" id="IPR036890">
    <property type="entry name" value="HATPase_C_sf"/>
</dbReference>
<dbReference type="Gene3D" id="3.30.565.10">
    <property type="entry name" value="Histidine kinase-like ATPase, C-terminal domain"/>
    <property type="match status" value="1"/>
</dbReference>
<evidence type="ECO:0000256" key="3">
    <source>
        <dbReference type="ARBA" id="ARBA00022553"/>
    </source>
</evidence>
<comment type="caution">
    <text evidence="10">The sequence shown here is derived from an EMBL/GenBank/DDBJ whole genome shotgun (WGS) entry which is preliminary data.</text>
</comment>
<dbReference type="CDD" id="cd00082">
    <property type="entry name" value="HisKA"/>
    <property type="match status" value="1"/>
</dbReference>
<evidence type="ECO:0000256" key="7">
    <source>
        <dbReference type="ARBA" id="ARBA00022840"/>
    </source>
</evidence>
<evidence type="ECO:0000313" key="10">
    <source>
        <dbReference type="EMBL" id="MDX8470718.1"/>
    </source>
</evidence>
<accession>A0ABU4X8D1</accession>
<dbReference type="InterPro" id="IPR005467">
    <property type="entry name" value="His_kinase_dom"/>
</dbReference>
<comment type="catalytic activity">
    <reaction evidence="1">
        <text>ATP + protein L-histidine = ADP + protein N-phospho-L-histidine.</text>
        <dbReference type="EC" id="2.7.13.3"/>
    </reaction>
</comment>
<dbReference type="Pfam" id="PF00512">
    <property type="entry name" value="HisKA"/>
    <property type="match status" value="1"/>
</dbReference>
<dbReference type="Proteomes" id="UP001271780">
    <property type="component" value="Unassembled WGS sequence"/>
</dbReference>
<proteinExistence type="predicted"/>
<evidence type="ECO:0000256" key="6">
    <source>
        <dbReference type="ARBA" id="ARBA00022777"/>
    </source>
</evidence>
<dbReference type="PROSITE" id="PS50109">
    <property type="entry name" value="HIS_KIN"/>
    <property type="match status" value="1"/>
</dbReference>
<keyword evidence="4" id="KW-0808">Transferase</keyword>
<keyword evidence="5" id="KW-0547">Nucleotide-binding</keyword>
<dbReference type="EC" id="2.7.13.3" evidence="2"/>
<evidence type="ECO:0000256" key="5">
    <source>
        <dbReference type="ARBA" id="ARBA00022741"/>
    </source>
</evidence>
<dbReference type="InterPro" id="IPR004358">
    <property type="entry name" value="Sig_transdc_His_kin-like_C"/>
</dbReference>
<keyword evidence="7" id="KW-0067">ATP-binding</keyword>
<dbReference type="InterPro" id="IPR013767">
    <property type="entry name" value="PAS_fold"/>
</dbReference>
<feature type="domain" description="Histidine kinase" evidence="9">
    <location>
        <begin position="146"/>
        <end position="365"/>
    </location>
</feature>
<dbReference type="SUPFAM" id="SSF47384">
    <property type="entry name" value="Homodimeric domain of signal transducing histidine kinase"/>
    <property type="match status" value="1"/>
</dbReference>
<dbReference type="RefSeq" id="WP_320314988.1">
    <property type="nucleotide sequence ID" value="NZ_JAVIIX010000001.1"/>
</dbReference>
<evidence type="ECO:0000313" key="11">
    <source>
        <dbReference type="Proteomes" id="UP001271780"/>
    </source>
</evidence>
<organism evidence="10 11">
    <name type="scientific">Mesorhizobium dulcispinae</name>
    <dbReference type="NCBI Taxonomy" id="3072316"/>
    <lineage>
        <taxon>Bacteria</taxon>
        <taxon>Pseudomonadati</taxon>
        <taxon>Pseudomonadota</taxon>
        <taxon>Alphaproteobacteria</taxon>
        <taxon>Hyphomicrobiales</taxon>
        <taxon>Phyllobacteriaceae</taxon>
        <taxon>Mesorhizobium</taxon>
    </lineage>
</organism>
<evidence type="ECO:0000256" key="2">
    <source>
        <dbReference type="ARBA" id="ARBA00012438"/>
    </source>
</evidence>
<keyword evidence="8" id="KW-0902">Two-component regulatory system</keyword>
<dbReference type="Gene3D" id="1.10.287.130">
    <property type="match status" value="1"/>
</dbReference>
<protein>
    <recommendedName>
        <fullName evidence="2">histidine kinase</fullName>
        <ecNumber evidence="2">2.7.13.3</ecNumber>
    </recommendedName>
</protein>
<evidence type="ECO:0000256" key="4">
    <source>
        <dbReference type="ARBA" id="ARBA00022679"/>
    </source>
</evidence>
<name>A0ABU4X8D1_9HYPH</name>